<evidence type="ECO:0000313" key="7">
    <source>
        <dbReference type="EMBL" id="GJM99743.1"/>
    </source>
</evidence>
<accession>A0AAV5CMJ2</accession>
<dbReference type="GO" id="GO:0005737">
    <property type="term" value="C:cytoplasm"/>
    <property type="evidence" value="ECO:0007669"/>
    <property type="project" value="TreeGrafter"/>
</dbReference>
<dbReference type="InterPro" id="IPR045074">
    <property type="entry name" value="GST_C_Tau"/>
</dbReference>
<dbReference type="SUPFAM" id="SSF52833">
    <property type="entry name" value="Thioredoxin-like"/>
    <property type="match status" value="1"/>
</dbReference>
<dbReference type="Proteomes" id="UP001054889">
    <property type="component" value="Unassembled WGS sequence"/>
</dbReference>
<name>A0AAV5CMJ2_ELECO</name>
<evidence type="ECO:0000259" key="5">
    <source>
        <dbReference type="PROSITE" id="PS50404"/>
    </source>
</evidence>
<evidence type="ECO:0000313" key="8">
    <source>
        <dbReference type="Proteomes" id="UP001054889"/>
    </source>
</evidence>
<gene>
    <name evidence="7" type="primary">ga16872</name>
    <name evidence="7" type="ORF">PR202_ga16872</name>
</gene>
<dbReference type="FunFam" id="1.20.1050.10:FF:000023">
    <property type="entry name" value="Probable glutathione S-transferase GSTU6"/>
    <property type="match status" value="1"/>
</dbReference>
<dbReference type="PANTHER" id="PTHR11260">
    <property type="entry name" value="GLUTATHIONE S-TRANSFERASE, GST, SUPERFAMILY, GST DOMAIN CONTAINING"/>
    <property type="match status" value="1"/>
</dbReference>
<sequence>MAGAEALVTGEHDDITLLGLWASPFVIRARIVLNLKGLAYNYTEEDIYSKSELLLRSNTVHKKVPVLIHNGKPVCESKIIVEYLDEAIPAINSGGVPILPADPYDRAVARFWASYVDDKLFCTWLPVFSGRTNEERVEAARQVVPVLQTLEKEAFKECSKANQHGQEEVMFFGGDTIDLVDVVLGSLLGWLHATETICGVKVIDGAKMPVLAAWAERFQALDGVKGLIPDAERLTEYNMDLHPLLPTVDSKKTKDAAALQIHTIDPSPGRPAAPLRPLEMGSACRALHVEERTRGQSRQLLVDSGEEGGSSHPVPWAIVC</sequence>
<comment type="similarity">
    <text evidence="3">Belongs to the GST superfamily. Tau family.</text>
</comment>
<feature type="domain" description="GST N-terminal" evidence="5">
    <location>
        <begin position="13"/>
        <end position="92"/>
    </location>
</feature>
<dbReference type="InterPro" id="IPR036282">
    <property type="entry name" value="Glutathione-S-Trfase_C_sf"/>
</dbReference>
<reference evidence="7" key="1">
    <citation type="journal article" date="2018" name="DNA Res.">
        <title>Multiple hybrid de novo genome assembly of finger millet, an orphan allotetraploid crop.</title>
        <authorList>
            <person name="Hatakeyama M."/>
            <person name="Aluri S."/>
            <person name="Balachadran M.T."/>
            <person name="Sivarajan S.R."/>
            <person name="Patrignani A."/>
            <person name="Gruter S."/>
            <person name="Poveda L."/>
            <person name="Shimizu-Inatsugi R."/>
            <person name="Baeten J."/>
            <person name="Francoijs K.J."/>
            <person name="Nataraja K.N."/>
            <person name="Reddy Y.A.N."/>
            <person name="Phadnis S."/>
            <person name="Ravikumar R.L."/>
            <person name="Schlapbach R."/>
            <person name="Sreeman S.M."/>
            <person name="Shimizu K.K."/>
        </authorList>
    </citation>
    <scope>NUCLEOTIDE SEQUENCE</scope>
</reference>
<dbReference type="GO" id="GO:0004364">
    <property type="term" value="F:glutathione transferase activity"/>
    <property type="evidence" value="ECO:0007669"/>
    <property type="project" value="UniProtKB-EC"/>
</dbReference>
<feature type="domain" description="GST C-terminal" evidence="6">
    <location>
        <begin position="102"/>
        <end position="237"/>
    </location>
</feature>
<reference evidence="7" key="2">
    <citation type="submission" date="2021-12" db="EMBL/GenBank/DDBJ databases">
        <title>Resequencing data analysis of finger millet.</title>
        <authorList>
            <person name="Hatakeyama M."/>
            <person name="Aluri S."/>
            <person name="Balachadran M.T."/>
            <person name="Sivarajan S.R."/>
            <person name="Poveda L."/>
            <person name="Shimizu-Inatsugi R."/>
            <person name="Schlapbach R."/>
            <person name="Sreeman S.M."/>
            <person name="Shimizu K.K."/>
        </authorList>
    </citation>
    <scope>NUCLEOTIDE SEQUENCE</scope>
</reference>
<comment type="catalytic activity">
    <reaction evidence="4">
        <text>RX + glutathione = an S-substituted glutathione + a halide anion + H(+)</text>
        <dbReference type="Rhea" id="RHEA:16437"/>
        <dbReference type="ChEBI" id="CHEBI:15378"/>
        <dbReference type="ChEBI" id="CHEBI:16042"/>
        <dbReference type="ChEBI" id="CHEBI:17792"/>
        <dbReference type="ChEBI" id="CHEBI:57925"/>
        <dbReference type="ChEBI" id="CHEBI:90779"/>
        <dbReference type="EC" id="2.5.1.18"/>
    </reaction>
</comment>
<dbReference type="Gene3D" id="1.20.1050.10">
    <property type="match status" value="1"/>
</dbReference>
<dbReference type="CDD" id="cd03058">
    <property type="entry name" value="GST_N_Tau"/>
    <property type="match status" value="1"/>
</dbReference>
<dbReference type="EC" id="2.5.1.18" evidence="1"/>
<dbReference type="PANTHER" id="PTHR11260:SF641">
    <property type="entry name" value="GLUTATHIONE TRANSFERASE"/>
    <property type="match status" value="1"/>
</dbReference>
<dbReference type="SFLD" id="SFLDG00358">
    <property type="entry name" value="Main_(cytGST)"/>
    <property type="match status" value="1"/>
</dbReference>
<dbReference type="SUPFAM" id="SSF47616">
    <property type="entry name" value="GST C-terminal domain-like"/>
    <property type="match status" value="1"/>
</dbReference>
<keyword evidence="2" id="KW-0808">Transferase</keyword>
<evidence type="ECO:0000256" key="1">
    <source>
        <dbReference type="ARBA" id="ARBA00012452"/>
    </source>
</evidence>
<evidence type="ECO:0000256" key="3">
    <source>
        <dbReference type="ARBA" id="ARBA00025743"/>
    </source>
</evidence>
<dbReference type="InterPro" id="IPR004045">
    <property type="entry name" value="Glutathione_S-Trfase_N"/>
</dbReference>
<dbReference type="CDD" id="cd03185">
    <property type="entry name" value="GST_C_Tau"/>
    <property type="match status" value="1"/>
</dbReference>
<evidence type="ECO:0000256" key="4">
    <source>
        <dbReference type="ARBA" id="ARBA00047960"/>
    </source>
</evidence>
<dbReference type="AlphaFoldDB" id="A0AAV5CMJ2"/>
<evidence type="ECO:0000256" key="2">
    <source>
        <dbReference type="ARBA" id="ARBA00022679"/>
    </source>
</evidence>
<dbReference type="InterPro" id="IPR040079">
    <property type="entry name" value="Glutathione_S-Trfase"/>
</dbReference>
<organism evidence="7 8">
    <name type="scientific">Eleusine coracana subsp. coracana</name>
    <dbReference type="NCBI Taxonomy" id="191504"/>
    <lineage>
        <taxon>Eukaryota</taxon>
        <taxon>Viridiplantae</taxon>
        <taxon>Streptophyta</taxon>
        <taxon>Embryophyta</taxon>
        <taxon>Tracheophyta</taxon>
        <taxon>Spermatophyta</taxon>
        <taxon>Magnoliopsida</taxon>
        <taxon>Liliopsida</taxon>
        <taxon>Poales</taxon>
        <taxon>Poaceae</taxon>
        <taxon>PACMAD clade</taxon>
        <taxon>Chloridoideae</taxon>
        <taxon>Cynodonteae</taxon>
        <taxon>Eleusininae</taxon>
        <taxon>Eleusine</taxon>
    </lineage>
</organism>
<proteinExistence type="inferred from homology"/>
<dbReference type="Pfam" id="PF02798">
    <property type="entry name" value="GST_N"/>
    <property type="match status" value="1"/>
</dbReference>
<evidence type="ECO:0000259" key="6">
    <source>
        <dbReference type="PROSITE" id="PS50405"/>
    </source>
</evidence>
<dbReference type="EMBL" id="BQKI01000008">
    <property type="protein sequence ID" value="GJM99743.1"/>
    <property type="molecule type" value="Genomic_DNA"/>
</dbReference>
<comment type="caution">
    <text evidence="7">The sequence shown here is derived from an EMBL/GenBank/DDBJ whole genome shotgun (WGS) entry which is preliminary data.</text>
</comment>
<dbReference type="InterPro" id="IPR010987">
    <property type="entry name" value="Glutathione-S-Trfase_C-like"/>
</dbReference>
<dbReference type="Gene3D" id="3.40.30.10">
    <property type="entry name" value="Glutaredoxin"/>
    <property type="match status" value="1"/>
</dbReference>
<dbReference type="FunFam" id="3.40.30.10:FF:000044">
    <property type="entry name" value="Glutathione S-transferase GSTU6"/>
    <property type="match status" value="1"/>
</dbReference>
<protein>
    <recommendedName>
        <fullName evidence="1">glutathione transferase</fullName>
        <ecNumber evidence="1">2.5.1.18</ecNumber>
    </recommendedName>
</protein>
<dbReference type="PROSITE" id="PS50404">
    <property type="entry name" value="GST_NTER"/>
    <property type="match status" value="1"/>
</dbReference>
<dbReference type="InterPro" id="IPR036249">
    <property type="entry name" value="Thioredoxin-like_sf"/>
</dbReference>
<dbReference type="GO" id="GO:0006749">
    <property type="term" value="P:glutathione metabolic process"/>
    <property type="evidence" value="ECO:0007669"/>
    <property type="project" value="InterPro"/>
</dbReference>
<dbReference type="SFLD" id="SFLDS00019">
    <property type="entry name" value="Glutathione_Transferase_(cytos"/>
    <property type="match status" value="1"/>
</dbReference>
<keyword evidence="8" id="KW-1185">Reference proteome</keyword>
<dbReference type="SFLD" id="SFLDG01152">
    <property type="entry name" value="Main.3:_Omega-_and_Tau-like"/>
    <property type="match status" value="1"/>
</dbReference>
<dbReference type="InterPro" id="IPR045073">
    <property type="entry name" value="Omega/Tau-like"/>
</dbReference>
<dbReference type="PROSITE" id="PS50405">
    <property type="entry name" value="GST_CTER"/>
    <property type="match status" value="1"/>
</dbReference>